<reference evidence="3 4" key="1">
    <citation type="submission" date="2021-08" db="EMBL/GenBank/DDBJ databases">
        <title>WGS of actinomycetes from Thailand.</title>
        <authorList>
            <person name="Thawai C."/>
        </authorList>
    </citation>
    <scope>NUCLEOTIDE SEQUENCE [LARGE SCALE GENOMIC DNA]</scope>
    <source>
        <strain evidence="3 4">PLK6-54</strain>
    </source>
</reference>
<organism evidence="3 4">
    <name type="scientific">Actinacidiphila acidipaludis</name>
    <dbReference type="NCBI Taxonomy" id="2873382"/>
    <lineage>
        <taxon>Bacteria</taxon>
        <taxon>Bacillati</taxon>
        <taxon>Actinomycetota</taxon>
        <taxon>Actinomycetes</taxon>
        <taxon>Kitasatosporales</taxon>
        <taxon>Streptomycetaceae</taxon>
        <taxon>Actinacidiphila</taxon>
    </lineage>
</organism>
<evidence type="ECO:0000313" key="4">
    <source>
        <dbReference type="Proteomes" id="UP000778578"/>
    </source>
</evidence>
<dbReference type="SMART" id="SM00418">
    <property type="entry name" value="HTH_ARSR"/>
    <property type="match status" value="1"/>
</dbReference>
<gene>
    <name evidence="3" type="ORF">K7862_32200</name>
</gene>
<proteinExistence type="predicted"/>
<sequence length="206" mass="22308">MGTESAENAGGRRWQGVHKALADPLRVRLLETLWQAPQSARELAERVETPADRLYYHLHQLAEAGLIVVTGHRPLPRGKVERVYAPAAAEPPPDEPASPREMARFLGAMLEATRADIDAAYRSRETGARREVALHRGALRLTDEALDELQRYVGQLAERCAAEQSGGEPGTWTRVVVALVDLQDRPPPGSGTPVASEAAEPDAGSA</sequence>
<evidence type="ECO:0000259" key="2">
    <source>
        <dbReference type="SMART" id="SM00418"/>
    </source>
</evidence>
<name>A0ABS7QGG8_9ACTN</name>
<evidence type="ECO:0000313" key="3">
    <source>
        <dbReference type="EMBL" id="MBY8882262.1"/>
    </source>
</evidence>
<dbReference type="CDD" id="cd00090">
    <property type="entry name" value="HTH_ARSR"/>
    <property type="match status" value="1"/>
</dbReference>
<comment type="caution">
    <text evidence="3">The sequence shown here is derived from an EMBL/GenBank/DDBJ whole genome shotgun (WGS) entry which is preliminary data.</text>
</comment>
<dbReference type="SUPFAM" id="SSF46785">
    <property type="entry name" value="Winged helix' DNA-binding domain"/>
    <property type="match status" value="1"/>
</dbReference>
<dbReference type="InterPro" id="IPR011991">
    <property type="entry name" value="ArsR-like_HTH"/>
</dbReference>
<dbReference type="InterPro" id="IPR001845">
    <property type="entry name" value="HTH_ArsR_DNA-bd_dom"/>
</dbReference>
<evidence type="ECO:0000256" key="1">
    <source>
        <dbReference type="SAM" id="MobiDB-lite"/>
    </source>
</evidence>
<accession>A0ABS7QGG8</accession>
<dbReference type="Pfam" id="PF12840">
    <property type="entry name" value="HTH_20"/>
    <property type="match status" value="1"/>
</dbReference>
<protein>
    <submittedName>
        <fullName evidence="3">Helix-turn-helix domain-containing protein</fullName>
    </submittedName>
</protein>
<keyword evidence="4" id="KW-1185">Reference proteome</keyword>
<dbReference type="RefSeq" id="WP_222968481.1">
    <property type="nucleotide sequence ID" value="NZ_JAINZZ010000067.1"/>
</dbReference>
<dbReference type="Proteomes" id="UP000778578">
    <property type="component" value="Unassembled WGS sequence"/>
</dbReference>
<dbReference type="Gene3D" id="1.10.10.10">
    <property type="entry name" value="Winged helix-like DNA-binding domain superfamily/Winged helix DNA-binding domain"/>
    <property type="match status" value="1"/>
</dbReference>
<feature type="region of interest" description="Disordered" evidence="1">
    <location>
        <begin position="182"/>
        <end position="206"/>
    </location>
</feature>
<dbReference type="InterPro" id="IPR036390">
    <property type="entry name" value="WH_DNA-bd_sf"/>
</dbReference>
<dbReference type="InterPro" id="IPR036388">
    <property type="entry name" value="WH-like_DNA-bd_sf"/>
</dbReference>
<dbReference type="EMBL" id="JAINZZ010000067">
    <property type="protein sequence ID" value="MBY8882262.1"/>
    <property type="molecule type" value="Genomic_DNA"/>
</dbReference>
<feature type="domain" description="HTH arsR-type" evidence="2">
    <location>
        <begin position="16"/>
        <end position="111"/>
    </location>
</feature>